<gene>
    <name evidence="1" type="ORF">AVEN_105136_1</name>
</gene>
<dbReference type="Proteomes" id="UP000499080">
    <property type="component" value="Unassembled WGS sequence"/>
</dbReference>
<dbReference type="EMBL" id="BGPR01044265">
    <property type="protein sequence ID" value="GBO20994.1"/>
    <property type="molecule type" value="Genomic_DNA"/>
</dbReference>
<sequence length="68" mass="8098">MIFYNFDSQRGTRQYSFFKYQRAPLSCKKEVASNCKFDVFFLCRTLSSQKEYEPGYHGDTIFKKPATF</sequence>
<evidence type="ECO:0000313" key="2">
    <source>
        <dbReference type="Proteomes" id="UP000499080"/>
    </source>
</evidence>
<dbReference type="AlphaFoldDB" id="A0A4Y2V999"/>
<proteinExistence type="predicted"/>
<comment type="caution">
    <text evidence="1">The sequence shown here is derived from an EMBL/GenBank/DDBJ whole genome shotgun (WGS) entry which is preliminary data.</text>
</comment>
<protein>
    <submittedName>
        <fullName evidence="1">Uncharacterized protein</fullName>
    </submittedName>
</protein>
<name>A0A4Y2V999_ARAVE</name>
<accession>A0A4Y2V999</accession>
<keyword evidence="2" id="KW-1185">Reference proteome</keyword>
<reference evidence="1 2" key="1">
    <citation type="journal article" date="2019" name="Sci. Rep.">
        <title>Orb-weaving spider Araneus ventricosus genome elucidates the spidroin gene catalogue.</title>
        <authorList>
            <person name="Kono N."/>
            <person name="Nakamura H."/>
            <person name="Ohtoshi R."/>
            <person name="Moran D.A.P."/>
            <person name="Shinohara A."/>
            <person name="Yoshida Y."/>
            <person name="Fujiwara M."/>
            <person name="Mori M."/>
            <person name="Tomita M."/>
            <person name="Arakawa K."/>
        </authorList>
    </citation>
    <scope>NUCLEOTIDE SEQUENCE [LARGE SCALE GENOMIC DNA]</scope>
</reference>
<organism evidence="1 2">
    <name type="scientific">Araneus ventricosus</name>
    <name type="common">Orbweaver spider</name>
    <name type="synonym">Epeira ventricosa</name>
    <dbReference type="NCBI Taxonomy" id="182803"/>
    <lineage>
        <taxon>Eukaryota</taxon>
        <taxon>Metazoa</taxon>
        <taxon>Ecdysozoa</taxon>
        <taxon>Arthropoda</taxon>
        <taxon>Chelicerata</taxon>
        <taxon>Arachnida</taxon>
        <taxon>Araneae</taxon>
        <taxon>Araneomorphae</taxon>
        <taxon>Entelegynae</taxon>
        <taxon>Araneoidea</taxon>
        <taxon>Araneidae</taxon>
        <taxon>Araneus</taxon>
    </lineage>
</organism>
<evidence type="ECO:0000313" key="1">
    <source>
        <dbReference type="EMBL" id="GBO20994.1"/>
    </source>
</evidence>